<evidence type="ECO:0000313" key="5">
    <source>
        <dbReference type="EMBL" id="KHN80316.1"/>
    </source>
</evidence>
<feature type="domain" description="Galectin" evidence="4">
    <location>
        <begin position="187"/>
        <end position="312"/>
    </location>
</feature>
<dbReference type="InterPro" id="IPR044156">
    <property type="entry name" value="Galectin-like"/>
</dbReference>
<dbReference type="PANTHER" id="PTHR11346:SF180">
    <property type="entry name" value="GALECTIN"/>
    <property type="match status" value="1"/>
</dbReference>
<dbReference type="Proteomes" id="UP000031036">
    <property type="component" value="Unassembled WGS sequence"/>
</dbReference>
<evidence type="ECO:0000313" key="6">
    <source>
        <dbReference type="Proteomes" id="UP000031036"/>
    </source>
</evidence>
<dbReference type="InterPro" id="IPR001079">
    <property type="entry name" value="Galectin_CRD"/>
</dbReference>
<name>A0A0B2VA41_TOXCA</name>
<evidence type="ECO:0000256" key="3">
    <source>
        <dbReference type="SAM" id="SignalP"/>
    </source>
</evidence>
<dbReference type="EMBL" id="JPKZ01001748">
    <property type="protein sequence ID" value="KHN80316.1"/>
    <property type="molecule type" value="Genomic_DNA"/>
</dbReference>
<dbReference type="FunFam" id="2.60.120.200:FF:000244">
    <property type="entry name" value="Galectin"/>
    <property type="match status" value="2"/>
</dbReference>
<evidence type="ECO:0000259" key="4">
    <source>
        <dbReference type="PROSITE" id="PS51304"/>
    </source>
</evidence>
<dbReference type="SMART" id="SM00908">
    <property type="entry name" value="Gal-bind_lectin"/>
    <property type="match status" value="3"/>
</dbReference>
<dbReference type="AlphaFoldDB" id="A0A0B2VA41"/>
<gene>
    <name evidence="5" type="primary">lec-3</name>
    <name evidence="5" type="ORF">Tcan_06489</name>
</gene>
<organism evidence="5 6">
    <name type="scientific">Toxocara canis</name>
    <name type="common">Canine roundworm</name>
    <dbReference type="NCBI Taxonomy" id="6265"/>
    <lineage>
        <taxon>Eukaryota</taxon>
        <taxon>Metazoa</taxon>
        <taxon>Ecdysozoa</taxon>
        <taxon>Nematoda</taxon>
        <taxon>Chromadorea</taxon>
        <taxon>Rhabditida</taxon>
        <taxon>Spirurina</taxon>
        <taxon>Ascaridomorpha</taxon>
        <taxon>Ascaridoidea</taxon>
        <taxon>Toxocaridae</taxon>
        <taxon>Toxocara</taxon>
    </lineage>
</organism>
<dbReference type="SMART" id="SM00276">
    <property type="entry name" value="GLECT"/>
    <property type="match status" value="3"/>
</dbReference>
<keyword evidence="1 2" id="KW-0430">Lectin</keyword>
<dbReference type="OrthoDB" id="6251307at2759"/>
<dbReference type="InterPro" id="IPR013320">
    <property type="entry name" value="ConA-like_dom_sf"/>
</dbReference>
<dbReference type="GO" id="GO:0030246">
    <property type="term" value="F:carbohydrate binding"/>
    <property type="evidence" value="ECO:0007669"/>
    <property type="project" value="UniProtKB-UniRule"/>
</dbReference>
<dbReference type="Gene3D" id="2.60.120.200">
    <property type="match status" value="3"/>
</dbReference>
<comment type="caution">
    <text evidence="5">The sequence shown here is derived from an EMBL/GenBank/DDBJ whole genome shotgun (WGS) entry which is preliminary data.</text>
</comment>
<evidence type="ECO:0000256" key="1">
    <source>
        <dbReference type="ARBA" id="ARBA00022734"/>
    </source>
</evidence>
<dbReference type="OMA" id="NIRFDPP"/>
<accession>A0A0B2VA41</accession>
<feature type="signal peptide" evidence="3">
    <location>
        <begin position="1"/>
        <end position="16"/>
    </location>
</feature>
<keyword evidence="6" id="KW-1185">Reference proteome</keyword>
<feature type="domain" description="Galectin" evidence="4">
    <location>
        <begin position="352"/>
        <end position="477"/>
    </location>
</feature>
<evidence type="ECO:0000256" key="2">
    <source>
        <dbReference type="RuleBase" id="RU102079"/>
    </source>
</evidence>
<dbReference type="PANTHER" id="PTHR11346">
    <property type="entry name" value="GALECTIN"/>
    <property type="match status" value="1"/>
</dbReference>
<feature type="domain" description="Galectin" evidence="4">
    <location>
        <begin position="50"/>
        <end position="181"/>
    </location>
</feature>
<reference evidence="5 6" key="1">
    <citation type="submission" date="2014-11" db="EMBL/GenBank/DDBJ databases">
        <title>Genetic blueprint of the zoonotic pathogen Toxocara canis.</title>
        <authorList>
            <person name="Zhu X.-Q."/>
            <person name="Korhonen P.K."/>
            <person name="Cai H."/>
            <person name="Young N.D."/>
            <person name="Nejsum P."/>
            <person name="von Samson-Himmelstjerna G."/>
            <person name="Boag P.R."/>
            <person name="Tan P."/>
            <person name="Li Q."/>
            <person name="Min J."/>
            <person name="Yang Y."/>
            <person name="Wang X."/>
            <person name="Fang X."/>
            <person name="Hall R.S."/>
            <person name="Hofmann A."/>
            <person name="Sternberg P.W."/>
            <person name="Jex A.R."/>
            <person name="Gasser R.B."/>
        </authorList>
    </citation>
    <scope>NUCLEOTIDE SEQUENCE [LARGE SCALE GENOMIC DNA]</scope>
    <source>
        <strain evidence="5">PN_DK_2014</strain>
    </source>
</reference>
<sequence length="482" mass="54119">MKVLLLLGTVAAFALAGDSSEERIKAEDAKLAKEVNYKKFIGETNYRLPFKTRISQPFQEGQTIHAVGQINSEPKRVDFNFHKGGDKNADMPLHLSIRFDEGKLVYNTFQDGNWSDNEQRIKNPFKPNEEFDLRVRILNGKYQVFANRVEVGTFEQRMPLDGVDHVSISGDLANLRLFHYGGRVFPNPYTAIAKVIPGKRLDISALPTGKRVNVNLYRANREYALQVSIRYSEGAIVRNAMTNNVWGTEEREGGLPLNKGEIFDLTIINEEFSFQIFINGKRFAAFSHRGSPTDIETVEIDGTVEVMTVFANRVEVGTFEQRMPLDGVDHVSISGDLANLRLFHYGGRVFPNPYTAIAKVIPGKRLDISALPTGKRVNVNLYRANREYALQVSIRYSEGAIVRNAMTNNVWGTEEREGGLPLNKGEIFDLTIINEEFSFQIFINGKRFAAFSHRGSPTDIETVEIDGTVEVMTVTVNDAVGV</sequence>
<protein>
    <recommendedName>
        <fullName evidence="2">Galectin</fullName>
    </recommendedName>
</protein>
<dbReference type="SUPFAM" id="SSF49899">
    <property type="entry name" value="Concanavalin A-like lectins/glucanases"/>
    <property type="match status" value="3"/>
</dbReference>
<proteinExistence type="predicted"/>
<feature type="chain" id="PRO_5002096015" description="Galectin" evidence="3">
    <location>
        <begin position="17"/>
        <end position="482"/>
    </location>
</feature>
<dbReference type="Pfam" id="PF00337">
    <property type="entry name" value="Gal-bind_lectin"/>
    <property type="match status" value="3"/>
</dbReference>
<dbReference type="PROSITE" id="PS51304">
    <property type="entry name" value="GALECTIN"/>
    <property type="match status" value="3"/>
</dbReference>
<keyword evidence="3" id="KW-0732">Signal</keyword>
<dbReference type="CDD" id="cd00070">
    <property type="entry name" value="GLECT"/>
    <property type="match status" value="3"/>
</dbReference>